<dbReference type="AlphaFoldDB" id="A0A6I2MD33"/>
<gene>
    <name evidence="1" type="ORF">GJU41_14555</name>
</gene>
<protein>
    <submittedName>
        <fullName evidence="1">Uncharacterized protein</fullName>
    </submittedName>
</protein>
<dbReference type="Proteomes" id="UP000441585">
    <property type="component" value="Unassembled WGS sequence"/>
</dbReference>
<comment type="caution">
    <text evidence="1">The sequence shown here is derived from an EMBL/GenBank/DDBJ whole genome shotgun (WGS) entry which is preliminary data.</text>
</comment>
<keyword evidence="2" id="KW-1185">Reference proteome</keyword>
<dbReference type="EMBL" id="WKKF01000003">
    <property type="protein sequence ID" value="MRX55197.1"/>
    <property type="molecule type" value="Genomic_DNA"/>
</dbReference>
<evidence type="ECO:0000313" key="2">
    <source>
        <dbReference type="Proteomes" id="UP000441585"/>
    </source>
</evidence>
<reference evidence="1 2" key="1">
    <citation type="submission" date="2019-11" db="EMBL/GenBank/DDBJ databases">
        <title>Bacillus idriensis genome.</title>
        <authorList>
            <person name="Konopka E.N."/>
            <person name="Newman J.D."/>
        </authorList>
    </citation>
    <scope>NUCLEOTIDE SEQUENCE [LARGE SCALE GENOMIC DNA]</scope>
    <source>
        <strain evidence="1 2">DSM 19097</strain>
    </source>
</reference>
<name>A0A6I2MD33_9BACI</name>
<dbReference type="RefSeq" id="WP_139149061.1">
    <property type="nucleotide sequence ID" value="NZ_CAJGAA010000004.1"/>
</dbReference>
<proteinExistence type="predicted"/>
<sequence>MNSHENPPNNDRILGTIEVRNRPVSSGMADKDLAVKALFAFADESVLAEELGDAAGHHRSASLKKRQIKYLPHCFFDSAYRPKRSKIVSTPFKW</sequence>
<accession>A0A6I2MD33</accession>
<evidence type="ECO:0000313" key="1">
    <source>
        <dbReference type="EMBL" id="MRX55197.1"/>
    </source>
</evidence>
<organism evidence="1 2">
    <name type="scientific">Metabacillus idriensis</name>
    <dbReference type="NCBI Taxonomy" id="324768"/>
    <lineage>
        <taxon>Bacteria</taxon>
        <taxon>Bacillati</taxon>
        <taxon>Bacillota</taxon>
        <taxon>Bacilli</taxon>
        <taxon>Bacillales</taxon>
        <taxon>Bacillaceae</taxon>
        <taxon>Metabacillus</taxon>
    </lineage>
</organism>